<evidence type="ECO:0000256" key="2">
    <source>
        <dbReference type="SAM" id="SignalP"/>
    </source>
</evidence>
<feature type="compositionally biased region" description="Low complexity" evidence="1">
    <location>
        <begin position="224"/>
        <end position="240"/>
    </location>
</feature>
<name>A0A1X0NDV3_9TRYP</name>
<dbReference type="VEuPathDB" id="TriTrypDB:TM35_001161040"/>
<keyword evidence="2" id="KW-0732">Signal</keyword>
<evidence type="ECO:0000256" key="1">
    <source>
        <dbReference type="SAM" id="MobiDB-lite"/>
    </source>
</evidence>
<proteinExistence type="predicted"/>
<evidence type="ECO:0000313" key="3">
    <source>
        <dbReference type="EMBL" id="ORC81429.1"/>
    </source>
</evidence>
<evidence type="ECO:0000313" key="4">
    <source>
        <dbReference type="Proteomes" id="UP000192257"/>
    </source>
</evidence>
<feature type="compositionally biased region" description="Polar residues" evidence="1">
    <location>
        <begin position="168"/>
        <end position="223"/>
    </location>
</feature>
<dbReference type="EMBL" id="NBCO01000116">
    <property type="protein sequence ID" value="ORC81429.1"/>
    <property type="molecule type" value="Genomic_DNA"/>
</dbReference>
<organism evidence="3 4">
    <name type="scientific">Trypanosoma theileri</name>
    <dbReference type="NCBI Taxonomy" id="67003"/>
    <lineage>
        <taxon>Eukaryota</taxon>
        <taxon>Discoba</taxon>
        <taxon>Euglenozoa</taxon>
        <taxon>Kinetoplastea</taxon>
        <taxon>Metakinetoplastina</taxon>
        <taxon>Trypanosomatida</taxon>
        <taxon>Trypanosomatidae</taxon>
        <taxon>Trypanosoma</taxon>
    </lineage>
</organism>
<protein>
    <recommendedName>
        <fullName evidence="5">Mucin TcMUCII</fullName>
    </recommendedName>
</protein>
<dbReference type="GeneID" id="39991545"/>
<gene>
    <name evidence="3" type="ORF">TM35_001161040</name>
</gene>
<feature type="compositionally biased region" description="Polar residues" evidence="1">
    <location>
        <begin position="143"/>
        <end position="157"/>
    </location>
</feature>
<dbReference type="AlphaFoldDB" id="A0A1X0NDV3"/>
<feature type="signal peptide" evidence="2">
    <location>
        <begin position="1"/>
        <end position="25"/>
    </location>
</feature>
<comment type="caution">
    <text evidence="3">The sequence shown here is derived from an EMBL/GenBank/DDBJ whole genome shotgun (WGS) entry which is preliminary data.</text>
</comment>
<reference evidence="3 4" key="1">
    <citation type="submission" date="2017-03" db="EMBL/GenBank/DDBJ databases">
        <title>An alternative strategy for trypanosome survival in the mammalian bloodstream revealed through genome and transcriptome analysis of the ubiquitous bovine parasite Trypanosoma (Megatrypanum) theileri.</title>
        <authorList>
            <person name="Kelly S."/>
            <person name="Ivens A."/>
            <person name="Mott A."/>
            <person name="O'Neill E."/>
            <person name="Emms D."/>
            <person name="Macleod O."/>
            <person name="Voorheis P."/>
            <person name="Matthews J."/>
            <person name="Matthews K."/>
            <person name="Carrington M."/>
        </authorList>
    </citation>
    <scope>NUCLEOTIDE SEQUENCE [LARGE SCALE GENOMIC DNA]</scope>
    <source>
        <strain evidence="3">Edinburgh</strain>
    </source>
</reference>
<feature type="chain" id="PRO_5013389582" description="Mucin TcMUCII" evidence="2">
    <location>
        <begin position="26"/>
        <end position="283"/>
    </location>
</feature>
<keyword evidence="4" id="KW-1185">Reference proteome</keyword>
<feature type="compositionally biased region" description="Basic and acidic residues" evidence="1">
    <location>
        <begin position="57"/>
        <end position="86"/>
    </location>
</feature>
<dbReference type="Proteomes" id="UP000192257">
    <property type="component" value="Unassembled WGS sequence"/>
</dbReference>
<evidence type="ECO:0008006" key="5">
    <source>
        <dbReference type="Google" id="ProtNLM"/>
    </source>
</evidence>
<dbReference type="RefSeq" id="XP_028876941.1">
    <property type="nucleotide sequence ID" value="XM_029031765.1"/>
</dbReference>
<sequence length="283" mass="29827">MMMIMHRVMCVLAVVLCCACGCAMSNGSGGVASLAPSMSEFPYTVNGGTTHTSGEIVSRENKAERDRVTDIKVEEQHHTLPEKPEQTRALGEPLTDTSHSDSRSEGRTVSESGMPGTEHLVKPTTTHVAEITKPVAAERPLSADQSSGTTTKTAESQTQEHHLAVPKEQNQPTQGNQESSNNTGDNTTPGDHNTSQQSPTDAGVTTNTTSHENNTAGSAESPDNTTSEAPTTTPSPAPNTEINSTIASAVQKKANADSSVSPVWMRTAAPLLIMVVLFSATVY</sequence>
<feature type="compositionally biased region" description="Basic and acidic residues" evidence="1">
    <location>
        <begin position="98"/>
        <end position="108"/>
    </location>
</feature>
<accession>A0A1X0NDV3</accession>
<feature type="region of interest" description="Disordered" evidence="1">
    <location>
        <begin position="57"/>
        <end position="240"/>
    </location>
</feature>